<evidence type="ECO:0000256" key="3">
    <source>
        <dbReference type="ARBA" id="ARBA00022842"/>
    </source>
</evidence>
<dbReference type="Proteomes" id="UP000015453">
    <property type="component" value="Unassembled WGS sequence"/>
</dbReference>
<keyword evidence="6" id="KW-1185">Reference proteome</keyword>
<dbReference type="Gene3D" id="1.10.600.10">
    <property type="entry name" value="Farnesyl Diphosphate Synthase"/>
    <property type="match status" value="1"/>
</dbReference>
<dbReference type="SUPFAM" id="SSF48576">
    <property type="entry name" value="Terpenoid synthases"/>
    <property type="match status" value="1"/>
</dbReference>
<dbReference type="InterPro" id="IPR050148">
    <property type="entry name" value="Terpene_synthase-like"/>
</dbReference>
<comment type="caution">
    <text evidence="5">The sequence shown here is derived from an EMBL/GenBank/DDBJ whole genome shotgun (WGS) entry which is preliminary data.</text>
</comment>
<dbReference type="GO" id="GO:0010333">
    <property type="term" value="F:terpene synthase activity"/>
    <property type="evidence" value="ECO:0007669"/>
    <property type="project" value="InterPro"/>
</dbReference>
<dbReference type="InterPro" id="IPR008949">
    <property type="entry name" value="Isoprenoid_synthase_dom_sf"/>
</dbReference>
<sequence length="105" mass="12345">LLNDIQTFEKEKQERKLNSVSLQLIAEKGAITEEEASSKVFKMVEHHRRELLRLVLLTEGSIIPEVCKNFFWMFGKIGYYLYSSIDEFTSPQQMKEDIQSLIYQP</sequence>
<evidence type="ECO:0000313" key="5">
    <source>
        <dbReference type="EMBL" id="EPS57891.1"/>
    </source>
</evidence>
<name>S8C0G4_9LAMI</name>
<dbReference type="PANTHER" id="PTHR31739:SF33">
    <property type="entry name" value="CIS-ABIENOL SYNTHASE, CHLOROPLASTIC"/>
    <property type="match status" value="1"/>
</dbReference>
<organism evidence="5 6">
    <name type="scientific">Genlisea aurea</name>
    <dbReference type="NCBI Taxonomy" id="192259"/>
    <lineage>
        <taxon>Eukaryota</taxon>
        <taxon>Viridiplantae</taxon>
        <taxon>Streptophyta</taxon>
        <taxon>Embryophyta</taxon>
        <taxon>Tracheophyta</taxon>
        <taxon>Spermatophyta</taxon>
        <taxon>Magnoliopsida</taxon>
        <taxon>eudicotyledons</taxon>
        <taxon>Gunneridae</taxon>
        <taxon>Pentapetalae</taxon>
        <taxon>asterids</taxon>
        <taxon>lamiids</taxon>
        <taxon>Lamiales</taxon>
        <taxon>Lentibulariaceae</taxon>
        <taxon>Genlisea</taxon>
    </lineage>
</organism>
<accession>S8C0G4</accession>
<feature type="non-terminal residue" evidence="5">
    <location>
        <position position="1"/>
    </location>
</feature>
<comment type="similarity">
    <text evidence="2">Belongs to the terpene synthase family.</text>
</comment>
<dbReference type="GO" id="GO:0009507">
    <property type="term" value="C:chloroplast"/>
    <property type="evidence" value="ECO:0007669"/>
    <property type="project" value="TreeGrafter"/>
</dbReference>
<evidence type="ECO:0000256" key="2">
    <source>
        <dbReference type="ARBA" id="ARBA00006333"/>
    </source>
</evidence>
<reference evidence="5 6" key="1">
    <citation type="journal article" date="2013" name="BMC Genomics">
        <title>The miniature genome of a carnivorous plant Genlisea aurea contains a low number of genes and short non-coding sequences.</title>
        <authorList>
            <person name="Leushkin E.V."/>
            <person name="Sutormin R.A."/>
            <person name="Nabieva E.R."/>
            <person name="Penin A.A."/>
            <person name="Kondrashov A.S."/>
            <person name="Logacheva M.D."/>
        </authorList>
    </citation>
    <scope>NUCLEOTIDE SEQUENCE [LARGE SCALE GENOMIC DNA]</scope>
</reference>
<proteinExistence type="inferred from homology"/>
<feature type="non-terminal residue" evidence="5">
    <location>
        <position position="105"/>
    </location>
</feature>
<evidence type="ECO:0000256" key="1">
    <source>
        <dbReference type="ARBA" id="ARBA00004721"/>
    </source>
</evidence>
<dbReference type="GO" id="GO:0009686">
    <property type="term" value="P:gibberellin biosynthetic process"/>
    <property type="evidence" value="ECO:0007669"/>
    <property type="project" value="TreeGrafter"/>
</dbReference>
<keyword evidence="3" id="KW-0460">Magnesium</keyword>
<gene>
    <name evidence="5" type="ORF">M569_16925</name>
</gene>
<evidence type="ECO:0000256" key="4">
    <source>
        <dbReference type="ARBA" id="ARBA00023239"/>
    </source>
</evidence>
<comment type="pathway">
    <text evidence="1">Secondary metabolite biosynthesis; terpenoid biosynthesis.</text>
</comment>
<evidence type="ECO:0008006" key="7">
    <source>
        <dbReference type="Google" id="ProtNLM"/>
    </source>
</evidence>
<keyword evidence="4" id="KW-0456">Lyase</keyword>
<evidence type="ECO:0000313" key="6">
    <source>
        <dbReference type="Proteomes" id="UP000015453"/>
    </source>
</evidence>
<dbReference type="EMBL" id="AUSU01009736">
    <property type="protein sequence ID" value="EPS57891.1"/>
    <property type="molecule type" value="Genomic_DNA"/>
</dbReference>
<protein>
    <recommendedName>
        <fullName evidence="7">Terpene synthase metal-binding domain-containing protein</fullName>
    </recommendedName>
</protein>
<dbReference type="PANTHER" id="PTHR31739">
    <property type="entry name" value="ENT-COPALYL DIPHOSPHATE SYNTHASE, CHLOROPLASTIC"/>
    <property type="match status" value="1"/>
</dbReference>
<dbReference type="Pfam" id="PF19086">
    <property type="entry name" value="Terpene_syn_C_2"/>
    <property type="match status" value="1"/>
</dbReference>
<dbReference type="GO" id="GO:0000287">
    <property type="term" value="F:magnesium ion binding"/>
    <property type="evidence" value="ECO:0007669"/>
    <property type="project" value="TreeGrafter"/>
</dbReference>
<dbReference type="AlphaFoldDB" id="S8C0G4"/>